<proteinExistence type="inferred from homology"/>
<comment type="subcellular location">
    <subcellularLocation>
        <location evidence="3">Endoplasmic reticulum</location>
    </subcellularLocation>
    <subcellularLocation>
        <location evidence="2">Membrane</location>
        <topology evidence="2">Multi-pass membrane protein</topology>
    </subcellularLocation>
</comment>
<sequence length="1255" mass="139440">MAVLHPSSSSSSRSHPFLSHVYHTSFHHHHHHHHHHPSLVLFWCLVFSLLSPLALSSSSSSSSSTSSTSSSSSSQLSLGIGETEGTKHDLHQTILRDEAVARLHELGQVSDAVAHLERTFMSPASIRAIDLIRGWMEDAGLSTWVDYMGNVHGRVEPNNGSSQALLIGSHMDTVIDAGKYDGSLGIISAISALKVLKTNGRLKELKRPVEVFAFSDEEGVRFQSTFLGSAALAGIMPVSRLEVTDKSGISVQDALKENSIDITEENLMQLKYDPASVWGYVEVHIEQGPVLEWVGYPLGVVKGIAGQTRLKVTVKGSQGHAGTVPMSLRQDPMTGAAELIVLLESVCKNPKDYLSCNGQCNDDTIESLANSLVCTVGEISTWPSASNVIPGQVTFTVDLRTIDDVGRKAILHDLSTRMYQICDKRSLLCSIERKHDADAVMSDPHLSSQLKSAAQSALKKMTGEVQDEVPVLMSGAGHDAMAMAHLTKVGMLFVRCRGGISHSPAEHVLDDDVGAAVRQEMAANGTGNGNGNSNGDFSLKETCPNIGNGGGNGGEKLTSSFDLVEAMHFLYARIVRARALPGNILEVVVRNRDNANEDDIVGKCRFDVAEIPTRVPPDSPLAPQWYRLEDRNGVKIGGEIMLSVWIGTQADEVFSEAWHSDSATVTGENVVNTRSKVYLSPRLWYLRVNVIEAQDLVPLHQNRINPEILIKGFLGNVVVRSRISQTKSVNPVWNEDMMFVAVEPFEDSLILSVEDKVGPREECLGRCEIKLSQVERRVIPGPVPALWYNVEHIGETGEVRRFAGRIHLRVSLDGGYHVLDESIQYSSDYRASAKLLWTPVIGVLELGVLNATGLMPMKSRDGRGTTDAYCVAKYGTKWVRTRTIVDTFDPKWNEQYTWEVYDPYTVITIGVFDNLNLFGAGNQNRLINDSRIGKIRIRLSTLVTSKIYTHSYPLVVLKPDGVKKMGEIQLAVRFTATSMIDMLQKYTEPLLPEMHYISPLSIYQLDSLRHQATHILCIKLGRNEPALGRDVVEYMLDVGSNIWSLRRGRANFERLVSFFDGWMDAWRWFDEICKWKSPVTTVLIHIVSCSLFSFPKYCVFSMLLYCFVFGLYRFGLRPRHPPHMDIKLSKADSALPDELDEEFDVFPSAKSGDILKKRYDRLRGIAGRMMIVLGDLATQGERVKSLLSWRDPRATSLFLAFCFVSCGVICFVSMKLLLTVLAFYVMRHPRVRVFDIPSIPQNFFRRLPSRADSIL</sequence>
<dbReference type="PANTHER" id="PTHR31425:SF34">
    <property type="entry name" value="C2 DOMAIN-CONTAINING PROTEIN-RELATED"/>
    <property type="match status" value="1"/>
</dbReference>
<evidence type="ECO:0000256" key="14">
    <source>
        <dbReference type="ARBA" id="ARBA00022837"/>
    </source>
</evidence>
<evidence type="ECO:0000256" key="2">
    <source>
        <dbReference type="ARBA" id="ARBA00004141"/>
    </source>
</evidence>
<evidence type="ECO:0000313" key="26">
    <source>
        <dbReference type="Proteomes" id="UP000682877"/>
    </source>
</evidence>
<dbReference type="InterPro" id="IPR047255">
    <property type="entry name" value="C2D_MCTP_PRT_plant"/>
</dbReference>
<feature type="transmembrane region" description="Helical" evidence="23">
    <location>
        <begin position="1198"/>
        <end position="1225"/>
    </location>
</feature>
<keyword evidence="16 23" id="KW-0472">Membrane</keyword>
<evidence type="ECO:0000256" key="8">
    <source>
        <dbReference type="ARBA" id="ARBA00022692"/>
    </source>
</evidence>
<comment type="similarity">
    <text evidence="5">Belongs to the MCTP family.</text>
</comment>
<dbReference type="GO" id="GO:0047652">
    <property type="term" value="F:allantoate deiminase activity"/>
    <property type="evidence" value="ECO:0007669"/>
    <property type="project" value="UniProtKB-EC"/>
</dbReference>
<evidence type="ECO:0000256" key="12">
    <source>
        <dbReference type="ARBA" id="ARBA00022801"/>
    </source>
</evidence>
<evidence type="ECO:0000256" key="22">
    <source>
        <dbReference type="SAM" id="MobiDB-lite"/>
    </source>
</evidence>
<dbReference type="CDD" id="cd03884">
    <property type="entry name" value="M20_bAS"/>
    <property type="match status" value="1"/>
</dbReference>
<gene>
    <name evidence="25" type="ORF">AARE701A_LOCUS18931</name>
</gene>
<reference evidence="25" key="1">
    <citation type="submission" date="2021-01" db="EMBL/GenBank/DDBJ databases">
        <authorList>
            <person name="Bezrukov I."/>
        </authorList>
    </citation>
    <scope>NUCLEOTIDE SEQUENCE</scope>
</reference>
<evidence type="ECO:0000256" key="1">
    <source>
        <dbReference type="ARBA" id="ARBA00001936"/>
    </source>
</evidence>
<evidence type="ECO:0000256" key="11">
    <source>
        <dbReference type="ARBA" id="ARBA00022737"/>
    </source>
</evidence>
<keyword evidence="13" id="KW-0256">Endoplasmic reticulum</keyword>
<dbReference type="Pfam" id="PF00168">
    <property type="entry name" value="C2"/>
    <property type="match status" value="3"/>
</dbReference>
<dbReference type="GO" id="GO:0016020">
    <property type="term" value="C:membrane"/>
    <property type="evidence" value="ECO:0007669"/>
    <property type="project" value="UniProtKB-SubCell"/>
</dbReference>
<dbReference type="InterPro" id="IPR036264">
    <property type="entry name" value="Bact_exopeptidase_dim_dom"/>
</dbReference>
<dbReference type="SUPFAM" id="SSF49562">
    <property type="entry name" value="C2 domain (Calcium/lipid-binding domain, CaLB)"/>
    <property type="match status" value="3"/>
</dbReference>
<dbReference type="PROSITE" id="PS00758">
    <property type="entry name" value="ARGE_DAPE_CPG2_1"/>
    <property type="match status" value="1"/>
</dbReference>
<dbReference type="SUPFAM" id="SSF55031">
    <property type="entry name" value="Bacterial exopeptidase dimerisation domain"/>
    <property type="match status" value="1"/>
</dbReference>
<feature type="domain" description="C2" evidence="24">
    <location>
        <begin position="665"/>
        <end position="788"/>
    </location>
</feature>
<evidence type="ECO:0000256" key="10">
    <source>
        <dbReference type="ARBA" id="ARBA00022729"/>
    </source>
</evidence>
<keyword evidence="7" id="KW-0659">Purine metabolism</keyword>
<name>A0A8S2ATC4_ARAAE</name>
<dbReference type="InterPro" id="IPR047258">
    <property type="entry name" value="C2C_MCTP_PRT_plant"/>
</dbReference>
<keyword evidence="9" id="KW-0479">Metal-binding</keyword>
<dbReference type="GO" id="GO:0046872">
    <property type="term" value="F:metal ion binding"/>
    <property type="evidence" value="ECO:0007669"/>
    <property type="project" value="UniProtKB-KW"/>
</dbReference>
<comment type="subunit">
    <text evidence="6">Homodimer.</text>
</comment>
<keyword evidence="17" id="KW-0325">Glycoprotein</keyword>
<dbReference type="SMART" id="SM00239">
    <property type="entry name" value="C2"/>
    <property type="match status" value="2"/>
</dbReference>
<feature type="region of interest" description="Disordered" evidence="22">
    <location>
        <begin position="59"/>
        <end position="80"/>
    </location>
</feature>
<comment type="similarity">
    <text evidence="4">Belongs to the peptidase M20A family.</text>
</comment>
<keyword evidence="18" id="KW-0464">Manganese</keyword>
<feature type="transmembrane region" description="Helical" evidence="23">
    <location>
        <begin position="1094"/>
        <end position="1114"/>
    </location>
</feature>
<dbReference type="FunFam" id="3.40.630.10:FF:000044">
    <property type="entry name" value="Allantoate amidohydrolase"/>
    <property type="match status" value="1"/>
</dbReference>
<dbReference type="Gene3D" id="3.30.70.360">
    <property type="match status" value="1"/>
</dbReference>
<dbReference type="Pfam" id="PF08372">
    <property type="entry name" value="PRT_C"/>
    <property type="match status" value="1"/>
</dbReference>
<evidence type="ECO:0000313" key="25">
    <source>
        <dbReference type="EMBL" id="CAE6186481.1"/>
    </source>
</evidence>
<keyword evidence="26" id="KW-1185">Reference proteome</keyword>
<dbReference type="CDD" id="cd08379">
    <property type="entry name" value="C2D_MCTP_PRT_plant"/>
    <property type="match status" value="1"/>
</dbReference>
<dbReference type="InterPro" id="IPR000008">
    <property type="entry name" value="C2_dom"/>
</dbReference>
<keyword evidence="11" id="KW-0677">Repeat</keyword>
<dbReference type="Gene3D" id="3.40.630.10">
    <property type="entry name" value="Zn peptidases"/>
    <property type="match status" value="1"/>
</dbReference>
<evidence type="ECO:0000256" key="23">
    <source>
        <dbReference type="SAM" id="Phobius"/>
    </source>
</evidence>
<dbReference type="EMBL" id="LR999457">
    <property type="protein sequence ID" value="CAE6186481.1"/>
    <property type="molecule type" value="Genomic_DNA"/>
</dbReference>
<dbReference type="FunFam" id="3.30.70.360:FF:000019">
    <property type="entry name" value="Allantoate deiminase"/>
    <property type="match status" value="1"/>
</dbReference>
<dbReference type="NCBIfam" id="TIGR01879">
    <property type="entry name" value="hydantase"/>
    <property type="match status" value="1"/>
</dbReference>
<comment type="cofactor">
    <cofactor evidence="1">
        <name>Mn(2+)</name>
        <dbReference type="ChEBI" id="CHEBI:29035"/>
    </cofactor>
</comment>
<dbReference type="PROSITE" id="PS50004">
    <property type="entry name" value="C2"/>
    <property type="match status" value="2"/>
</dbReference>
<evidence type="ECO:0000256" key="19">
    <source>
        <dbReference type="ARBA" id="ARBA00053003"/>
    </source>
</evidence>
<evidence type="ECO:0000256" key="16">
    <source>
        <dbReference type="ARBA" id="ARBA00023136"/>
    </source>
</evidence>
<dbReference type="InterPro" id="IPR002933">
    <property type="entry name" value="Peptidase_M20"/>
</dbReference>
<dbReference type="InterPro" id="IPR010158">
    <property type="entry name" value="Amidase_Cbmase"/>
</dbReference>
<evidence type="ECO:0000259" key="24">
    <source>
        <dbReference type="PROSITE" id="PS50004"/>
    </source>
</evidence>
<evidence type="ECO:0000256" key="13">
    <source>
        <dbReference type="ARBA" id="ARBA00022824"/>
    </source>
</evidence>
<accession>A0A8S2ATC4</accession>
<dbReference type="EC" id="3.5.3.9" evidence="20"/>
<evidence type="ECO:0000256" key="18">
    <source>
        <dbReference type="ARBA" id="ARBA00023211"/>
    </source>
</evidence>
<dbReference type="InterPro" id="IPR001261">
    <property type="entry name" value="ArgE/DapE_CS"/>
</dbReference>
<dbReference type="PANTHER" id="PTHR31425">
    <property type="entry name" value="PHOSPHORIBOSYLANTHRANILATE TRANSFERASE ISOFORM 1"/>
    <property type="match status" value="1"/>
</dbReference>
<dbReference type="InterPro" id="IPR013583">
    <property type="entry name" value="MCTP_C"/>
</dbReference>
<dbReference type="Pfam" id="PF07687">
    <property type="entry name" value="M20_dimer"/>
    <property type="match status" value="1"/>
</dbReference>
<dbReference type="Pfam" id="PF01546">
    <property type="entry name" value="Peptidase_M20"/>
    <property type="match status" value="1"/>
</dbReference>
<evidence type="ECO:0000256" key="17">
    <source>
        <dbReference type="ARBA" id="ARBA00023180"/>
    </source>
</evidence>
<keyword evidence="15 23" id="KW-1133">Transmembrane helix</keyword>
<evidence type="ECO:0000256" key="21">
    <source>
        <dbReference type="ARBA" id="ARBA00082210"/>
    </source>
</evidence>
<dbReference type="AlphaFoldDB" id="A0A8S2ATC4"/>
<evidence type="ECO:0000256" key="4">
    <source>
        <dbReference type="ARBA" id="ARBA00006247"/>
    </source>
</evidence>
<feature type="domain" description="C2" evidence="24">
    <location>
        <begin position="819"/>
        <end position="952"/>
    </location>
</feature>
<dbReference type="InterPro" id="IPR047259">
    <property type="entry name" value="QUIRKY-like"/>
</dbReference>
<protein>
    <recommendedName>
        <fullName evidence="20">allantoate deiminase</fullName>
        <ecNumber evidence="20">3.5.3.9</ecNumber>
    </recommendedName>
    <alternativeName>
        <fullName evidence="21">Allantoate amidohydrolase</fullName>
    </alternativeName>
</protein>
<dbReference type="InterPro" id="IPR035892">
    <property type="entry name" value="C2_domain_sf"/>
</dbReference>
<evidence type="ECO:0000256" key="9">
    <source>
        <dbReference type="ARBA" id="ARBA00022723"/>
    </source>
</evidence>
<keyword evidence="14" id="KW-0106">Calcium</keyword>
<comment type="catalytic activity">
    <reaction evidence="19">
        <text>allantoate + H2O + 2 H(+) = (S)-2-ureidoglycine + NH4(+) + CO2</text>
        <dbReference type="Rhea" id="RHEA:27485"/>
        <dbReference type="ChEBI" id="CHEBI:15377"/>
        <dbReference type="ChEBI" id="CHEBI:15378"/>
        <dbReference type="ChEBI" id="CHEBI:16526"/>
        <dbReference type="ChEBI" id="CHEBI:17536"/>
        <dbReference type="ChEBI" id="CHEBI:28938"/>
        <dbReference type="ChEBI" id="CHEBI:59947"/>
        <dbReference type="EC" id="3.5.3.9"/>
    </reaction>
</comment>
<feature type="compositionally biased region" description="Low complexity" evidence="22">
    <location>
        <begin position="59"/>
        <end position="78"/>
    </location>
</feature>
<evidence type="ECO:0000256" key="15">
    <source>
        <dbReference type="ARBA" id="ARBA00022989"/>
    </source>
</evidence>
<keyword evidence="12" id="KW-0378">Hydrolase</keyword>
<dbReference type="Proteomes" id="UP000682877">
    <property type="component" value="Chromosome 7"/>
</dbReference>
<dbReference type="CDD" id="cd04019">
    <property type="entry name" value="C2C_MCTP_PRT_plant"/>
    <property type="match status" value="1"/>
</dbReference>
<dbReference type="InterPro" id="IPR011650">
    <property type="entry name" value="Peptidase_M20_dimer"/>
</dbReference>
<dbReference type="GO" id="GO:0006145">
    <property type="term" value="P:purine nucleobase catabolic process"/>
    <property type="evidence" value="ECO:0007669"/>
    <property type="project" value="UniProtKB-ARBA"/>
</dbReference>
<evidence type="ECO:0000256" key="5">
    <source>
        <dbReference type="ARBA" id="ARBA00007923"/>
    </source>
</evidence>
<evidence type="ECO:0000256" key="6">
    <source>
        <dbReference type="ARBA" id="ARBA00011738"/>
    </source>
</evidence>
<evidence type="ECO:0000256" key="7">
    <source>
        <dbReference type="ARBA" id="ARBA00022631"/>
    </source>
</evidence>
<dbReference type="SUPFAM" id="SSF53187">
    <property type="entry name" value="Zn-dependent exopeptidases"/>
    <property type="match status" value="1"/>
</dbReference>
<evidence type="ECO:0000256" key="20">
    <source>
        <dbReference type="ARBA" id="ARBA00066382"/>
    </source>
</evidence>
<dbReference type="GO" id="GO:0005783">
    <property type="term" value="C:endoplasmic reticulum"/>
    <property type="evidence" value="ECO:0007669"/>
    <property type="project" value="UniProtKB-SubCell"/>
</dbReference>
<dbReference type="FunFam" id="2.60.40.150:FF:000090">
    <property type="entry name" value="C2 domain-containing protein"/>
    <property type="match status" value="1"/>
</dbReference>
<dbReference type="GO" id="GO:0010136">
    <property type="term" value="P:ureide catabolic process"/>
    <property type="evidence" value="ECO:0007669"/>
    <property type="project" value="UniProtKB-ARBA"/>
</dbReference>
<dbReference type="Gene3D" id="2.60.40.150">
    <property type="entry name" value="C2 domain"/>
    <property type="match status" value="3"/>
</dbReference>
<keyword evidence="8 23" id="KW-0812">Transmembrane</keyword>
<evidence type="ECO:0000256" key="3">
    <source>
        <dbReference type="ARBA" id="ARBA00004240"/>
    </source>
</evidence>
<keyword evidence="10" id="KW-0732">Signal</keyword>
<organism evidence="25 26">
    <name type="scientific">Arabidopsis arenosa</name>
    <name type="common">Sand rock-cress</name>
    <name type="synonym">Cardaminopsis arenosa</name>
    <dbReference type="NCBI Taxonomy" id="38785"/>
    <lineage>
        <taxon>Eukaryota</taxon>
        <taxon>Viridiplantae</taxon>
        <taxon>Streptophyta</taxon>
        <taxon>Embryophyta</taxon>
        <taxon>Tracheophyta</taxon>
        <taxon>Spermatophyta</taxon>
        <taxon>Magnoliopsida</taxon>
        <taxon>eudicotyledons</taxon>
        <taxon>Gunneridae</taxon>
        <taxon>Pentapetalae</taxon>
        <taxon>rosids</taxon>
        <taxon>malvids</taxon>
        <taxon>Brassicales</taxon>
        <taxon>Brassicaceae</taxon>
        <taxon>Camelineae</taxon>
        <taxon>Arabidopsis</taxon>
    </lineage>
</organism>